<dbReference type="EMBL" id="CP000619">
    <property type="protein sequence ID" value="ABO60234.1"/>
    <property type="molecule type" value="Genomic_DNA"/>
</dbReference>
<organism evidence="1 2">
    <name type="scientific">Burkholderia vietnamiensis (strain G4 / LMG 22486)</name>
    <name type="common">Burkholderia cepacia (strain R1808)</name>
    <dbReference type="NCBI Taxonomy" id="269482"/>
    <lineage>
        <taxon>Bacteria</taxon>
        <taxon>Pseudomonadati</taxon>
        <taxon>Pseudomonadota</taxon>
        <taxon>Betaproteobacteria</taxon>
        <taxon>Burkholderiales</taxon>
        <taxon>Burkholderiaceae</taxon>
        <taxon>Burkholderia</taxon>
        <taxon>Burkholderia cepacia complex</taxon>
    </lineage>
</organism>
<dbReference type="AlphaFoldDB" id="A4JVD1"/>
<proteinExistence type="predicted"/>
<accession>A4JVD1</accession>
<evidence type="ECO:0000313" key="1">
    <source>
        <dbReference type="EMBL" id="ABO60234.1"/>
    </source>
</evidence>
<sequence length="119" mass="12987">MNVTDAAGFLAEYGARFANEEVRAWSWSDGDDECGKRASWPVGQGATVEAIASVDLSENQLQLTITERDVATSSEGGDTQIVFDLLLDFEEQALTVDGEVLMCSHEAVLEAIEQFNRRA</sequence>
<gene>
    <name evidence="1" type="ordered locus">Bcep1808_7357</name>
</gene>
<geneLocation type="plasmid" evidence="1 2">
    <name>pBVIE03</name>
</geneLocation>
<reference evidence="1 2" key="1">
    <citation type="submission" date="2007-03" db="EMBL/GenBank/DDBJ databases">
        <title>Complete sequence of plasmid pBVIE03 of Burkholderia vietnamiensis G4.</title>
        <authorList>
            <consortium name="US DOE Joint Genome Institute"/>
            <person name="Copeland A."/>
            <person name="Lucas S."/>
            <person name="Lapidus A."/>
            <person name="Barry K."/>
            <person name="Detter J.C."/>
            <person name="Glavina del Rio T."/>
            <person name="Hammon N."/>
            <person name="Israni S."/>
            <person name="Dalin E."/>
            <person name="Tice H."/>
            <person name="Pitluck S."/>
            <person name="Chain P."/>
            <person name="Malfatti S."/>
            <person name="Shin M."/>
            <person name="Vergez L."/>
            <person name="Schmutz J."/>
            <person name="Larimer F."/>
            <person name="Land M."/>
            <person name="Hauser L."/>
            <person name="Kyrpides N."/>
            <person name="Tiedje J."/>
            <person name="Richardson P."/>
        </authorList>
    </citation>
    <scope>NUCLEOTIDE SEQUENCE [LARGE SCALE GENOMIC DNA]</scope>
    <source>
        <strain evidence="2">G4 / LMG 22486</strain>
        <plasmid evidence="1 2">pBVIE03</plasmid>
    </source>
</reference>
<evidence type="ECO:0000313" key="2">
    <source>
        <dbReference type="Proteomes" id="UP000002287"/>
    </source>
</evidence>
<name>A4JVD1_BURVG</name>
<dbReference type="HOGENOM" id="CLU_2057007_0_0_4"/>
<dbReference type="KEGG" id="bvi:Bcep1808_7357"/>
<protein>
    <submittedName>
        <fullName evidence="1">Uncharacterized protein</fullName>
    </submittedName>
</protein>
<dbReference type="Proteomes" id="UP000002287">
    <property type="component" value="Plasmid pBVIE03"/>
</dbReference>
<keyword evidence="1" id="KW-0614">Plasmid</keyword>